<feature type="domain" description="Clp R" evidence="2">
    <location>
        <begin position="17"/>
        <end position="159"/>
    </location>
</feature>
<proteinExistence type="predicted"/>
<gene>
    <name evidence="3" type="ORF">A2165_04420</name>
</gene>
<protein>
    <recommendedName>
        <fullName evidence="2">Clp R domain-containing protein</fullName>
    </recommendedName>
</protein>
<dbReference type="EMBL" id="MFAU01000044">
    <property type="protein sequence ID" value="OGD83532.1"/>
    <property type="molecule type" value="Genomic_DNA"/>
</dbReference>
<comment type="caution">
    <text evidence="3">The sequence shown here is derived from an EMBL/GenBank/DDBJ whole genome shotgun (WGS) entry which is preliminary data.</text>
</comment>
<reference evidence="3 4" key="1">
    <citation type="journal article" date="2016" name="Nat. Commun.">
        <title>Thousands of microbial genomes shed light on interconnected biogeochemical processes in an aquifer system.</title>
        <authorList>
            <person name="Anantharaman K."/>
            <person name="Brown C.T."/>
            <person name="Hug L.A."/>
            <person name="Sharon I."/>
            <person name="Castelle C.J."/>
            <person name="Probst A.J."/>
            <person name="Thomas B.C."/>
            <person name="Singh A."/>
            <person name="Wilkins M.J."/>
            <person name="Karaoz U."/>
            <person name="Brodie E.L."/>
            <person name="Williams K.H."/>
            <person name="Hubbard S.S."/>
            <person name="Banfield J.F."/>
        </authorList>
    </citation>
    <scope>NUCLEOTIDE SEQUENCE [LARGE SCALE GENOMIC DNA]</scope>
</reference>
<dbReference type="SUPFAM" id="SSF81923">
    <property type="entry name" value="Double Clp-N motif"/>
    <property type="match status" value="1"/>
</dbReference>
<evidence type="ECO:0000313" key="4">
    <source>
        <dbReference type="Proteomes" id="UP000179252"/>
    </source>
</evidence>
<evidence type="ECO:0000313" key="3">
    <source>
        <dbReference type="EMBL" id="OGD83532.1"/>
    </source>
</evidence>
<dbReference type="Proteomes" id="UP000179252">
    <property type="component" value="Unassembled WGS sequence"/>
</dbReference>
<dbReference type="InterPro" id="IPR036628">
    <property type="entry name" value="Clp_N_dom_sf"/>
</dbReference>
<evidence type="ECO:0000256" key="1">
    <source>
        <dbReference type="PROSITE-ProRule" id="PRU01251"/>
    </source>
</evidence>
<dbReference type="InterPro" id="IPR004176">
    <property type="entry name" value="Clp_R_N"/>
</dbReference>
<accession>A0A1F5FVB2</accession>
<name>A0A1F5FVB2_9BACT</name>
<dbReference type="Pfam" id="PF02861">
    <property type="entry name" value="Clp_N"/>
    <property type="match status" value="2"/>
</dbReference>
<sequence>MAHAERSLLSIGISEDLSKVLSPESNRVFRNALREAISLRNSHLGTEHILLGLVEDENVGKFLKGEERSIDSFRKSIRFTYGQGDTLVDISALHLTPRAENVINFALEEFKGEGAQALTPMHLLIGLLREREGKAIGILLNFGIMPEQLLEKLREVREEQA</sequence>
<dbReference type="PROSITE" id="PS51903">
    <property type="entry name" value="CLP_R"/>
    <property type="match status" value="1"/>
</dbReference>
<evidence type="ECO:0000259" key="2">
    <source>
        <dbReference type="PROSITE" id="PS51903"/>
    </source>
</evidence>
<organism evidence="3 4">
    <name type="scientific">Candidatus Curtissbacteria bacterium RBG_13_40_7</name>
    <dbReference type="NCBI Taxonomy" id="1797706"/>
    <lineage>
        <taxon>Bacteria</taxon>
        <taxon>Candidatus Curtissiibacteriota</taxon>
    </lineage>
</organism>
<dbReference type="Gene3D" id="1.10.1780.10">
    <property type="entry name" value="Clp, N-terminal domain"/>
    <property type="match status" value="2"/>
</dbReference>
<keyword evidence="1" id="KW-0677">Repeat</keyword>
<dbReference type="AlphaFoldDB" id="A0A1F5FVB2"/>